<name>A0A834C885_ORYME</name>
<proteinExistence type="predicted"/>
<gene>
    <name evidence="1" type="ORF">FQA47_009833</name>
</gene>
<dbReference type="AlphaFoldDB" id="A0A834C885"/>
<evidence type="ECO:0000313" key="1">
    <source>
        <dbReference type="EMBL" id="KAF6721706.1"/>
    </source>
</evidence>
<dbReference type="EMBL" id="WKFB01000483">
    <property type="protein sequence ID" value="KAF6721706.1"/>
    <property type="molecule type" value="Genomic_DNA"/>
</dbReference>
<dbReference type="Proteomes" id="UP000646548">
    <property type="component" value="Unassembled WGS sequence"/>
</dbReference>
<sequence>MSCGGVDYQHPSLSPPVFNERCYVITSLRAGVSSSLLGKQTAAGLQIGCSLLQLRPGIEHRTPVASHVRMYAEQGASALH</sequence>
<organism evidence="1 2">
    <name type="scientific">Oryzias melastigma</name>
    <name type="common">Marine medaka</name>
    <dbReference type="NCBI Taxonomy" id="30732"/>
    <lineage>
        <taxon>Eukaryota</taxon>
        <taxon>Metazoa</taxon>
        <taxon>Chordata</taxon>
        <taxon>Craniata</taxon>
        <taxon>Vertebrata</taxon>
        <taxon>Euteleostomi</taxon>
        <taxon>Actinopterygii</taxon>
        <taxon>Neopterygii</taxon>
        <taxon>Teleostei</taxon>
        <taxon>Neoteleostei</taxon>
        <taxon>Acanthomorphata</taxon>
        <taxon>Ovalentaria</taxon>
        <taxon>Atherinomorphae</taxon>
        <taxon>Beloniformes</taxon>
        <taxon>Adrianichthyidae</taxon>
        <taxon>Oryziinae</taxon>
        <taxon>Oryzias</taxon>
    </lineage>
</organism>
<accession>A0A834C885</accession>
<comment type="caution">
    <text evidence="1">The sequence shown here is derived from an EMBL/GenBank/DDBJ whole genome shotgun (WGS) entry which is preliminary data.</text>
</comment>
<reference evidence="1" key="1">
    <citation type="journal article" name="BMC Genomics">
        <title>Long-read sequencing and de novo genome assembly of marine medaka (Oryzias melastigma).</title>
        <authorList>
            <person name="Liang P."/>
            <person name="Saqib H.S.A."/>
            <person name="Ni X."/>
            <person name="Shen Y."/>
        </authorList>
    </citation>
    <scope>NUCLEOTIDE SEQUENCE</scope>
    <source>
        <strain evidence="1">Bigg-433</strain>
    </source>
</reference>
<protein>
    <submittedName>
        <fullName evidence="1">Uncharacterized protein</fullName>
    </submittedName>
</protein>
<evidence type="ECO:0000313" key="2">
    <source>
        <dbReference type="Proteomes" id="UP000646548"/>
    </source>
</evidence>